<feature type="region of interest" description="Disordered" evidence="1">
    <location>
        <begin position="87"/>
        <end position="141"/>
    </location>
</feature>
<protein>
    <submittedName>
        <fullName evidence="2">Uncharacterized protein</fullName>
    </submittedName>
</protein>
<feature type="compositionally biased region" description="Low complexity" evidence="1">
    <location>
        <begin position="8"/>
        <end position="21"/>
    </location>
</feature>
<dbReference type="RefSeq" id="XP_062678103.1">
    <property type="nucleotide sequence ID" value="XM_062829179.1"/>
</dbReference>
<dbReference type="Proteomes" id="UP001278500">
    <property type="component" value="Unassembled WGS sequence"/>
</dbReference>
<sequence length="395" mass="43208">MGPQAVDNNNNNNNNNSNNTNPAGLLQVDVFGNNPLSNMNASTPGTYQAGNLDPLAAEYALSSLGSQPQQVGVVPVVSAPVMPQPVVSPVMPSPSPSPAPNQEGQQQGRQGQQQRQQGQQQGQQGQQQQQGQQNQQQKEDKPCDFADHVLQRTWVLEYRTVPLEDPNALLSEQLKALYPDAFAGLRPRQPSPDQQLPAPQAQQPAGVQQPSPPLSSAQPSQSPPPADAPRKRGRPKGSLNKKTLENMNLHRVIGSSARVTKSVSRGASIEPDTSKSASKTLTERFVLALRMQAEADAEFRLLRRYRHQEHFARMSGQPPANEEELSDEQWKARLEEEEEVKAKWRQEFLDGRLAADPRLRARIGEEGMMVLFPGFRPAGGNTGADYGSDSLVYNG</sequence>
<keyword evidence="3" id="KW-1185">Reference proteome</keyword>
<reference evidence="2" key="2">
    <citation type="submission" date="2023-06" db="EMBL/GenBank/DDBJ databases">
        <authorList>
            <consortium name="Lawrence Berkeley National Laboratory"/>
            <person name="Haridas S."/>
            <person name="Hensen N."/>
            <person name="Bonometti L."/>
            <person name="Westerberg I."/>
            <person name="Brannstrom I.O."/>
            <person name="Guillou S."/>
            <person name="Cros-Aarteil S."/>
            <person name="Calhoun S."/>
            <person name="Kuo A."/>
            <person name="Mondo S."/>
            <person name="Pangilinan J."/>
            <person name="Riley R."/>
            <person name="Labutti K."/>
            <person name="Andreopoulos B."/>
            <person name="Lipzen A."/>
            <person name="Chen C."/>
            <person name="Yanf M."/>
            <person name="Daum C."/>
            <person name="Ng V."/>
            <person name="Clum A."/>
            <person name="Steindorff A."/>
            <person name="Ohm R."/>
            <person name="Martin F."/>
            <person name="Silar P."/>
            <person name="Natvig D."/>
            <person name="Lalanne C."/>
            <person name="Gautier V."/>
            <person name="Ament-Velasquez S.L."/>
            <person name="Kruys A."/>
            <person name="Hutchinson M.I."/>
            <person name="Powell A.J."/>
            <person name="Barry K."/>
            <person name="Miller A.N."/>
            <person name="Grigoriev I.V."/>
            <person name="Debuchy R."/>
            <person name="Gladieux P."/>
            <person name="Thoren M.H."/>
            <person name="Johannesson H."/>
        </authorList>
    </citation>
    <scope>NUCLEOTIDE SEQUENCE</scope>
    <source>
        <strain evidence="2">CBS 560.94</strain>
    </source>
</reference>
<feature type="region of interest" description="Disordered" evidence="1">
    <location>
        <begin position="1"/>
        <end position="26"/>
    </location>
</feature>
<evidence type="ECO:0000256" key="1">
    <source>
        <dbReference type="SAM" id="MobiDB-lite"/>
    </source>
</evidence>
<proteinExistence type="predicted"/>
<dbReference type="AlphaFoldDB" id="A0AAE0J8S9"/>
<gene>
    <name evidence="2" type="ORF">B0H65DRAFT_541669</name>
</gene>
<name>A0AAE0J8S9_9PEZI</name>
<reference evidence="2" key="1">
    <citation type="journal article" date="2023" name="Mol. Phylogenet. Evol.">
        <title>Genome-scale phylogeny and comparative genomics of the fungal order Sordariales.</title>
        <authorList>
            <person name="Hensen N."/>
            <person name="Bonometti L."/>
            <person name="Westerberg I."/>
            <person name="Brannstrom I.O."/>
            <person name="Guillou S."/>
            <person name="Cros-Aarteil S."/>
            <person name="Calhoun S."/>
            <person name="Haridas S."/>
            <person name="Kuo A."/>
            <person name="Mondo S."/>
            <person name="Pangilinan J."/>
            <person name="Riley R."/>
            <person name="LaButti K."/>
            <person name="Andreopoulos B."/>
            <person name="Lipzen A."/>
            <person name="Chen C."/>
            <person name="Yan M."/>
            <person name="Daum C."/>
            <person name="Ng V."/>
            <person name="Clum A."/>
            <person name="Steindorff A."/>
            <person name="Ohm R.A."/>
            <person name="Martin F."/>
            <person name="Silar P."/>
            <person name="Natvig D.O."/>
            <person name="Lalanne C."/>
            <person name="Gautier V."/>
            <person name="Ament-Velasquez S.L."/>
            <person name="Kruys A."/>
            <person name="Hutchinson M.I."/>
            <person name="Powell A.J."/>
            <person name="Barry K."/>
            <person name="Miller A.N."/>
            <person name="Grigoriev I.V."/>
            <person name="Debuchy R."/>
            <person name="Gladieux P."/>
            <person name="Hiltunen Thoren M."/>
            <person name="Johannesson H."/>
        </authorList>
    </citation>
    <scope>NUCLEOTIDE SEQUENCE</scope>
    <source>
        <strain evidence="2">CBS 560.94</strain>
    </source>
</reference>
<evidence type="ECO:0000313" key="3">
    <source>
        <dbReference type="Proteomes" id="UP001278500"/>
    </source>
</evidence>
<feature type="compositionally biased region" description="Low complexity" evidence="1">
    <location>
        <begin position="100"/>
        <end position="136"/>
    </location>
</feature>
<dbReference type="GeneID" id="87866333"/>
<feature type="region of interest" description="Disordered" evidence="1">
    <location>
        <begin position="183"/>
        <end position="277"/>
    </location>
</feature>
<comment type="caution">
    <text evidence="2">The sequence shown here is derived from an EMBL/GenBank/DDBJ whole genome shotgun (WGS) entry which is preliminary data.</text>
</comment>
<accession>A0AAE0J8S9</accession>
<dbReference type="EMBL" id="JAUEPP010000007">
    <property type="protein sequence ID" value="KAK3338743.1"/>
    <property type="molecule type" value="Genomic_DNA"/>
</dbReference>
<evidence type="ECO:0000313" key="2">
    <source>
        <dbReference type="EMBL" id="KAK3338743.1"/>
    </source>
</evidence>
<feature type="compositionally biased region" description="Low complexity" evidence="1">
    <location>
        <begin position="191"/>
        <end position="220"/>
    </location>
</feature>
<organism evidence="2 3">
    <name type="scientific">Neurospora tetraspora</name>
    <dbReference type="NCBI Taxonomy" id="94610"/>
    <lineage>
        <taxon>Eukaryota</taxon>
        <taxon>Fungi</taxon>
        <taxon>Dikarya</taxon>
        <taxon>Ascomycota</taxon>
        <taxon>Pezizomycotina</taxon>
        <taxon>Sordariomycetes</taxon>
        <taxon>Sordariomycetidae</taxon>
        <taxon>Sordariales</taxon>
        <taxon>Sordariaceae</taxon>
        <taxon>Neurospora</taxon>
    </lineage>
</organism>